<keyword evidence="2 5" id="KW-0808">Transferase</keyword>
<dbReference type="InterPro" id="IPR040758">
    <property type="entry name" value="PrmC_N"/>
</dbReference>
<keyword evidence="1 5" id="KW-0489">Methyltransferase</keyword>
<reference evidence="8 9" key="1">
    <citation type="submission" date="2024-08" db="EMBL/GenBank/DDBJ databases">
        <title>Clostridium lapicellarii sp. nov., and Clostridium renhuaiense sp. nov., two species isolated from the mud in a fermentation cellar used for producing sauce-flavour Chinese liquors.</title>
        <authorList>
            <person name="Yang F."/>
            <person name="Wang H."/>
            <person name="Chen L.Q."/>
            <person name="Zhou N."/>
            <person name="Lu J.J."/>
            <person name="Pu X.X."/>
            <person name="Wan B."/>
            <person name="Wang L."/>
            <person name="Liu S.J."/>
        </authorList>
    </citation>
    <scope>NUCLEOTIDE SEQUENCE [LARGE SCALE GENOMIC DNA]</scope>
    <source>
        <strain evidence="8 9">MT-113</strain>
    </source>
</reference>
<comment type="caution">
    <text evidence="8">The sequence shown here is derived from an EMBL/GenBank/DDBJ whole genome shotgun (WGS) entry which is preliminary data.</text>
</comment>
<dbReference type="InterPro" id="IPR019874">
    <property type="entry name" value="RF_methyltr_PrmC"/>
</dbReference>
<dbReference type="InterPro" id="IPR004556">
    <property type="entry name" value="HemK-like"/>
</dbReference>
<keyword evidence="9" id="KW-1185">Reference proteome</keyword>
<dbReference type="CDD" id="cd02440">
    <property type="entry name" value="AdoMet_MTases"/>
    <property type="match status" value="1"/>
</dbReference>
<dbReference type="GO" id="GO:0032259">
    <property type="term" value="P:methylation"/>
    <property type="evidence" value="ECO:0007669"/>
    <property type="project" value="UniProtKB-KW"/>
</dbReference>
<dbReference type="PANTHER" id="PTHR18895">
    <property type="entry name" value="HEMK METHYLTRANSFERASE"/>
    <property type="match status" value="1"/>
</dbReference>
<name>A0ABV4DTS1_9CLOT</name>
<keyword evidence="3 5" id="KW-0949">S-adenosyl-L-methionine</keyword>
<dbReference type="GO" id="GO:0102559">
    <property type="term" value="F:peptide chain release factor N(5)-glutamine methyltransferase activity"/>
    <property type="evidence" value="ECO:0007669"/>
    <property type="project" value="UniProtKB-EC"/>
</dbReference>
<comment type="caution">
    <text evidence="5">Lacks conserved residue(s) required for the propagation of feature annotation.</text>
</comment>
<comment type="similarity">
    <text evidence="5">Belongs to the protein N5-glutamine methyltransferase family. PrmC subfamily.</text>
</comment>
<proteinExistence type="inferred from homology"/>
<dbReference type="EMBL" id="JBGFFE010000002">
    <property type="protein sequence ID" value="MEY8762649.1"/>
    <property type="molecule type" value="Genomic_DNA"/>
</dbReference>
<dbReference type="InterPro" id="IPR007848">
    <property type="entry name" value="Small_mtfrase_dom"/>
</dbReference>
<evidence type="ECO:0000259" key="7">
    <source>
        <dbReference type="Pfam" id="PF17827"/>
    </source>
</evidence>
<evidence type="ECO:0000256" key="2">
    <source>
        <dbReference type="ARBA" id="ARBA00022679"/>
    </source>
</evidence>
<sequence length="288" mass="33017">MKSKIGELLKYGYKILKNRGICSYILDAQLLLGKAMNKDRLFIIINRNYEVTEKEAEDYYRYLKLREKRMPVKYILGECEFMGLNFFIKPGVLIPRPDTEILVEQALQKIKNNNFHNICDLCCGSGAIGLSIAKFTDDVNVKCCDISSMALKVTAENMKRLSLQERVQIIRSDLLEYFIENKMKFQMIISNPPYIKKNVIGTLMDDVKNYEPYEALCGGEDGLVFYRKIAEEGLKVLDKNGVLMFEIGDDQKDEVGCILQKHGFQDISCVKDLSKRDRVMSAVVKAVK</sequence>
<dbReference type="InterPro" id="IPR002052">
    <property type="entry name" value="DNA_methylase_N6_adenine_CS"/>
</dbReference>
<dbReference type="Gene3D" id="3.40.50.150">
    <property type="entry name" value="Vaccinia Virus protein VP39"/>
    <property type="match status" value="1"/>
</dbReference>
<dbReference type="EC" id="2.1.1.297" evidence="5"/>
<dbReference type="InterPro" id="IPR029063">
    <property type="entry name" value="SAM-dependent_MTases_sf"/>
</dbReference>
<dbReference type="SUPFAM" id="SSF53335">
    <property type="entry name" value="S-adenosyl-L-methionine-dependent methyltransferases"/>
    <property type="match status" value="1"/>
</dbReference>
<evidence type="ECO:0000256" key="5">
    <source>
        <dbReference type="HAMAP-Rule" id="MF_02126"/>
    </source>
</evidence>
<feature type="binding site" evidence="5">
    <location>
        <begin position="191"/>
        <end position="194"/>
    </location>
    <ligand>
        <name>substrate</name>
    </ligand>
</feature>
<dbReference type="NCBIfam" id="TIGR03534">
    <property type="entry name" value="RF_mod_PrmC"/>
    <property type="match status" value="1"/>
</dbReference>
<accession>A0ABV4DTS1</accession>
<dbReference type="InterPro" id="IPR050320">
    <property type="entry name" value="N5-glutamine_MTase"/>
</dbReference>
<feature type="domain" description="Release factor glutamine methyltransferase N-terminal" evidence="7">
    <location>
        <begin position="7"/>
        <end position="77"/>
    </location>
</feature>
<dbReference type="RefSeq" id="WP_294184805.1">
    <property type="nucleotide sequence ID" value="NZ_JBGFFE010000002.1"/>
</dbReference>
<feature type="binding site" evidence="5">
    <location>
        <position position="145"/>
    </location>
    <ligand>
        <name>S-adenosyl-L-methionine</name>
        <dbReference type="ChEBI" id="CHEBI:59789"/>
    </ligand>
</feature>
<evidence type="ECO:0000256" key="3">
    <source>
        <dbReference type="ARBA" id="ARBA00022691"/>
    </source>
</evidence>
<dbReference type="NCBIfam" id="TIGR00536">
    <property type="entry name" value="hemK_fam"/>
    <property type="match status" value="1"/>
</dbReference>
<dbReference type="Pfam" id="PF05175">
    <property type="entry name" value="MTS"/>
    <property type="match status" value="1"/>
</dbReference>
<evidence type="ECO:0000256" key="4">
    <source>
        <dbReference type="ARBA" id="ARBA00048391"/>
    </source>
</evidence>
<feature type="binding site" evidence="5">
    <location>
        <position position="191"/>
    </location>
    <ligand>
        <name>S-adenosyl-L-methionine</name>
        <dbReference type="ChEBI" id="CHEBI:59789"/>
    </ligand>
</feature>
<evidence type="ECO:0000259" key="6">
    <source>
        <dbReference type="Pfam" id="PF05175"/>
    </source>
</evidence>
<comment type="catalytic activity">
    <reaction evidence="4 5">
        <text>L-glutaminyl-[peptide chain release factor] + S-adenosyl-L-methionine = N(5)-methyl-L-glutaminyl-[peptide chain release factor] + S-adenosyl-L-homocysteine + H(+)</text>
        <dbReference type="Rhea" id="RHEA:42896"/>
        <dbReference type="Rhea" id="RHEA-COMP:10271"/>
        <dbReference type="Rhea" id="RHEA-COMP:10272"/>
        <dbReference type="ChEBI" id="CHEBI:15378"/>
        <dbReference type="ChEBI" id="CHEBI:30011"/>
        <dbReference type="ChEBI" id="CHEBI:57856"/>
        <dbReference type="ChEBI" id="CHEBI:59789"/>
        <dbReference type="ChEBI" id="CHEBI:61891"/>
        <dbReference type="EC" id="2.1.1.297"/>
    </reaction>
</comment>
<organism evidence="8 9">
    <name type="scientific">Clostridium lapidicellarium</name>
    <dbReference type="NCBI Taxonomy" id="3240931"/>
    <lineage>
        <taxon>Bacteria</taxon>
        <taxon>Bacillati</taxon>
        <taxon>Bacillota</taxon>
        <taxon>Clostridia</taxon>
        <taxon>Eubacteriales</taxon>
        <taxon>Clostridiaceae</taxon>
        <taxon>Clostridium</taxon>
    </lineage>
</organism>
<protein>
    <recommendedName>
        <fullName evidence="5">Release factor glutamine methyltransferase</fullName>
        <shortName evidence="5">RF MTase</shortName>
        <ecNumber evidence="5">2.1.1.297</ecNumber>
    </recommendedName>
    <alternativeName>
        <fullName evidence="5">N5-glutamine methyltransferase PrmC</fullName>
    </alternativeName>
    <alternativeName>
        <fullName evidence="5">Protein-(glutamine-N5) MTase PrmC</fullName>
    </alternativeName>
    <alternativeName>
        <fullName evidence="5">Protein-glutamine N-methyltransferase PrmC</fullName>
    </alternativeName>
</protein>
<dbReference type="PROSITE" id="PS00092">
    <property type="entry name" value="N6_MTASE"/>
    <property type="match status" value="1"/>
</dbReference>
<evidence type="ECO:0000313" key="8">
    <source>
        <dbReference type="EMBL" id="MEY8762649.1"/>
    </source>
</evidence>
<dbReference type="PANTHER" id="PTHR18895:SF74">
    <property type="entry name" value="MTRF1L RELEASE FACTOR GLUTAMINE METHYLTRANSFERASE"/>
    <property type="match status" value="1"/>
</dbReference>
<dbReference type="Gene3D" id="1.10.8.10">
    <property type="entry name" value="DNA helicase RuvA subunit, C-terminal domain"/>
    <property type="match status" value="1"/>
</dbReference>
<evidence type="ECO:0000256" key="1">
    <source>
        <dbReference type="ARBA" id="ARBA00022603"/>
    </source>
</evidence>
<evidence type="ECO:0000313" key="9">
    <source>
        <dbReference type="Proteomes" id="UP001565220"/>
    </source>
</evidence>
<gene>
    <name evidence="5 8" type="primary">prmC</name>
    <name evidence="8" type="ORF">AB8S09_03165</name>
</gene>
<dbReference type="Proteomes" id="UP001565220">
    <property type="component" value="Unassembled WGS sequence"/>
</dbReference>
<dbReference type="HAMAP" id="MF_02126">
    <property type="entry name" value="RF_methyltr_PrmC"/>
    <property type="match status" value="1"/>
</dbReference>
<feature type="domain" description="Methyltransferase small" evidence="6">
    <location>
        <begin position="107"/>
        <end position="198"/>
    </location>
</feature>
<dbReference type="Pfam" id="PF17827">
    <property type="entry name" value="PrmC_N"/>
    <property type="match status" value="1"/>
</dbReference>
<comment type="function">
    <text evidence="5">Methylates the class 1 translation termination release factors RF1/PrfA and RF2/PrfB on the glutamine residue of the universally conserved GGQ motif.</text>
</comment>